<accession>X1PX63</accession>
<dbReference type="Pfam" id="PF17792">
    <property type="entry name" value="ThiD2"/>
    <property type="match status" value="1"/>
</dbReference>
<dbReference type="AlphaFoldDB" id="X1PX63"/>
<dbReference type="InterPro" id="IPR041397">
    <property type="entry name" value="ThiD2"/>
</dbReference>
<feature type="non-terminal residue" evidence="2">
    <location>
        <position position="1"/>
    </location>
</feature>
<feature type="non-terminal residue" evidence="2">
    <location>
        <position position="44"/>
    </location>
</feature>
<reference evidence="2" key="1">
    <citation type="journal article" date="2014" name="Front. Microbiol.">
        <title>High frequency of phylogenetically diverse reductive dehalogenase-homologous genes in deep subseafloor sedimentary metagenomes.</title>
        <authorList>
            <person name="Kawai M."/>
            <person name="Futagami T."/>
            <person name="Toyoda A."/>
            <person name="Takaki Y."/>
            <person name="Nishi S."/>
            <person name="Hori S."/>
            <person name="Arai W."/>
            <person name="Tsubouchi T."/>
            <person name="Morono Y."/>
            <person name="Uchiyama I."/>
            <person name="Ito T."/>
            <person name="Fujiyama A."/>
            <person name="Inagaki F."/>
            <person name="Takami H."/>
        </authorList>
    </citation>
    <scope>NUCLEOTIDE SEQUENCE</scope>
    <source>
        <strain evidence="2">Expedition CK06-06</strain>
    </source>
</reference>
<sequence length="44" mass="5141">SCREVEKDVGAKLGKEEKREGFENLVKANFRRVQEAERSLEEFV</sequence>
<proteinExistence type="predicted"/>
<evidence type="ECO:0000259" key="1">
    <source>
        <dbReference type="Pfam" id="PF17792"/>
    </source>
</evidence>
<organism evidence="2">
    <name type="scientific">marine sediment metagenome</name>
    <dbReference type="NCBI Taxonomy" id="412755"/>
    <lineage>
        <taxon>unclassified sequences</taxon>
        <taxon>metagenomes</taxon>
        <taxon>ecological metagenomes</taxon>
    </lineage>
</organism>
<comment type="caution">
    <text evidence="2">The sequence shown here is derived from an EMBL/GenBank/DDBJ whole genome shotgun (WGS) entry which is preliminary data.</text>
</comment>
<feature type="domain" description="ThiD2" evidence="1">
    <location>
        <begin position="2"/>
        <end position="43"/>
    </location>
</feature>
<name>X1PX63_9ZZZZ</name>
<gene>
    <name evidence="2" type="ORF">S06H3_66843</name>
</gene>
<evidence type="ECO:0000313" key="2">
    <source>
        <dbReference type="EMBL" id="GAI60897.1"/>
    </source>
</evidence>
<protein>
    <recommendedName>
        <fullName evidence="1">ThiD2 domain-containing protein</fullName>
    </recommendedName>
</protein>
<dbReference type="EMBL" id="BARV01045827">
    <property type="protein sequence ID" value="GAI60897.1"/>
    <property type="molecule type" value="Genomic_DNA"/>
</dbReference>